<proteinExistence type="predicted"/>
<keyword evidence="3" id="KW-1185">Reference proteome</keyword>
<dbReference type="SUPFAM" id="SSF69118">
    <property type="entry name" value="AhpD-like"/>
    <property type="match status" value="1"/>
</dbReference>
<accession>A0ABV8UM52</accession>
<dbReference type="PANTHER" id="PTHR35446:SF3">
    <property type="entry name" value="CMD DOMAIN-CONTAINING PROTEIN"/>
    <property type="match status" value="1"/>
</dbReference>
<dbReference type="RefSeq" id="WP_382422318.1">
    <property type="nucleotide sequence ID" value="NZ_JBHSCW010000004.1"/>
</dbReference>
<gene>
    <name evidence="2" type="ORF">ACFOW6_10515</name>
</gene>
<dbReference type="InterPro" id="IPR003779">
    <property type="entry name" value="CMD-like"/>
</dbReference>
<dbReference type="InterPro" id="IPR004675">
    <property type="entry name" value="AhpD_core"/>
</dbReference>
<sequence length="189" mass="20745">MSQPKNGFQVHHIEDAPEESRETLQAINQAYGFLPNLMGIVSESPAALKAYVTLNRLFKEESAFSQTEAELVLLIISAHNGCGYCVAAHSAGGERAGVDAATLEDVRQQRELSDPKLQALAAFTRKLIDARGWVEHKDVDAFLQTGYSHRHLLDLLTALAMKTISNYTNHIAETPLDEALSAKAWKEAS</sequence>
<dbReference type="Pfam" id="PF02627">
    <property type="entry name" value="CMD"/>
    <property type="match status" value="1"/>
</dbReference>
<dbReference type="EMBL" id="JBHSCW010000004">
    <property type="protein sequence ID" value="MFC4351975.1"/>
    <property type="molecule type" value="Genomic_DNA"/>
</dbReference>
<reference evidence="3" key="1">
    <citation type="journal article" date="2019" name="Int. J. Syst. Evol. Microbiol.">
        <title>The Global Catalogue of Microorganisms (GCM) 10K type strain sequencing project: providing services to taxonomists for standard genome sequencing and annotation.</title>
        <authorList>
            <consortium name="The Broad Institute Genomics Platform"/>
            <consortium name="The Broad Institute Genome Sequencing Center for Infectious Disease"/>
            <person name="Wu L."/>
            <person name="Ma J."/>
        </authorList>
    </citation>
    <scope>NUCLEOTIDE SEQUENCE [LARGE SCALE GENOMIC DNA]</scope>
    <source>
        <strain evidence="3">CECT 8472</strain>
    </source>
</reference>
<organism evidence="2 3">
    <name type="scientific">Fodinicurvata halophila</name>
    <dbReference type="NCBI Taxonomy" id="1419723"/>
    <lineage>
        <taxon>Bacteria</taxon>
        <taxon>Pseudomonadati</taxon>
        <taxon>Pseudomonadota</taxon>
        <taxon>Alphaproteobacteria</taxon>
        <taxon>Rhodospirillales</taxon>
        <taxon>Rhodovibrionaceae</taxon>
        <taxon>Fodinicurvata</taxon>
    </lineage>
</organism>
<name>A0ABV8UM52_9PROT</name>
<dbReference type="PANTHER" id="PTHR35446">
    <property type="entry name" value="SI:CH211-175M2.5"/>
    <property type="match status" value="1"/>
</dbReference>
<dbReference type="Gene3D" id="1.20.1290.10">
    <property type="entry name" value="AhpD-like"/>
    <property type="match status" value="1"/>
</dbReference>
<evidence type="ECO:0000259" key="1">
    <source>
        <dbReference type="Pfam" id="PF02627"/>
    </source>
</evidence>
<dbReference type="Proteomes" id="UP001595799">
    <property type="component" value="Unassembled WGS sequence"/>
</dbReference>
<feature type="domain" description="Carboxymuconolactone decarboxylase-like" evidence="1">
    <location>
        <begin position="45"/>
        <end position="113"/>
    </location>
</feature>
<dbReference type="NCBIfam" id="TIGR00778">
    <property type="entry name" value="ahpD_dom"/>
    <property type="match status" value="1"/>
</dbReference>
<evidence type="ECO:0000313" key="3">
    <source>
        <dbReference type="Proteomes" id="UP001595799"/>
    </source>
</evidence>
<comment type="caution">
    <text evidence="2">The sequence shown here is derived from an EMBL/GenBank/DDBJ whole genome shotgun (WGS) entry which is preliminary data.</text>
</comment>
<protein>
    <submittedName>
        <fullName evidence="2">Carboxymuconolactone decarboxylase family protein</fullName>
    </submittedName>
</protein>
<evidence type="ECO:0000313" key="2">
    <source>
        <dbReference type="EMBL" id="MFC4351975.1"/>
    </source>
</evidence>
<dbReference type="InterPro" id="IPR029032">
    <property type="entry name" value="AhpD-like"/>
</dbReference>